<feature type="non-terminal residue" evidence="2">
    <location>
        <position position="1"/>
    </location>
</feature>
<evidence type="ECO:0008006" key="4">
    <source>
        <dbReference type="Google" id="ProtNLM"/>
    </source>
</evidence>
<feature type="region of interest" description="Disordered" evidence="1">
    <location>
        <begin position="63"/>
        <end position="100"/>
    </location>
</feature>
<accession>A0A448X7P8</accession>
<organism evidence="2 3">
    <name type="scientific">Protopolystoma xenopodis</name>
    <dbReference type="NCBI Taxonomy" id="117903"/>
    <lineage>
        <taxon>Eukaryota</taxon>
        <taxon>Metazoa</taxon>
        <taxon>Spiralia</taxon>
        <taxon>Lophotrochozoa</taxon>
        <taxon>Platyhelminthes</taxon>
        <taxon>Monogenea</taxon>
        <taxon>Polyopisthocotylea</taxon>
        <taxon>Polystomatidea</taxon>
        <taxon>Polystomatidae</taxon>
        <taxon>Protopolystoma</taxon>
    </lineage>
</organism>
<dbReference type="AlphaFoldDB" id="A0A448X7P8"/>
<dbReference type="Proteomes" id="UP000784294">
    <property type="component" value="Unassembled WGS sequence"/>
</dbReference>
<evidence type="ECO:0000256" key="1">
    <source>
        <dbReference type="SAM" id="MobiDB-lite"/>
    </source>
</evidence>
<reference evidence="2" key="1">
    <citation type="submission" date="2018-11" db="EMBL/GenBank/DDBJ databases">
        <authorList>
            <consortium name="Pathogen Informatics"/>
        </authorList>
    </citation>
    <scope>NUCLEOTIDE SEQUENCE</scope>
</reference>
<protein>
    <recommendedName>
        <fullName evidence="4">DRBM domain-containing protein</fullName>
    </recommendedName>
</protein>
<dbReference type="EMBL" id="CAAALY010110126">
    <property type="protein sequence ID" value="VEL30177.1"/>
    <property type="molecule type" value="Genomic_DNA"/>
</dbReference>
<gene>
    <name evidence="2" type="ORF">PXEA_LOCUS23617</name>
</gene>
<sequence length="119" mass="12459">VSLSHSVCIRGQPAPNKRLAKRSAAEAGLAALGFAATLNSPVKSAVRKQTTFALPNDDVAASTATNANSQSSNWAPSSPLREPFGVPQAECQSTDEQVSVHDRTTVDGTLVMGQTFSYI</sequence>
<proteinExistence type="predicted"/>
<keyword evidence="3" id="KW-1185">Reference proteome</keyword>
<name>A0A448X7P8_9PLAT</name>
<comment type="caution">
    <text evidence="2">The sequence shown here is derived from an EMBL/GenBank/DDBJ whole genome shotgun (WGS) entry which is preliminary data.</text>
</comment>
<feature type="compositionally biased region" description="Low complexity" evidence="1">
    <location>
        <begin position="63"/>
        <end position="73"/>
    </location>
</feature>
<evidence type="ECO:0000313" key="2">
    <source>
        <dbReference type="EMBL" id="VEL30177.1"/>
    </source>
</evidence>
<evidence type="ECO:0000313" key="3">
    <source>
        <dbReference type="Proteomes" id="UP000784294"/>
    </source>
</evidence>